<proteinExistence type="predicted"/>
<feature type="transmembrane region" description="Helical" evidence="7">
    <location>
        <begin position="594"/>
        <end position="616"/>
    </location>
</feature>
<evidence type="ECO:0000256" key="2">
    <source>
        <dbReference type="ARBA" id="ARBA00022475"/>
    </source>
</evidence>
<gene>
    <name evidence="9" type="ORF">GGQ93_001767</name>
</gene>
<dbReference type="PANTHER" id="PTHR32234:SF3">
    <property type="entry name" value="SUPPRESSION OF COPPER SENSITIVITY PROTEIN"/>
    <property type="match status" value="1"/>
</dbReference>
<dbReference type="SUPFAM" id="SSF52833">
    <property type="entry name" value="Thioredoxin-like"/>
    <property type="match status" value="1"/>
</dbReference>
<feature type="transmembrane region" description="Helical" evidence="7">
    <location>
        <begin position="563"/>
        <end position="582"/>
    </location>
</feature>
<dbReference type="Proteomes" id="UP000527324">
    <property type="component" value="Unassembled WGS sequence"/>
</dbReference>
<comment type="caution">
    <text evidence="9">The sequence shown here is derived from an EMBL/GenBank/DDBJ whole genome shotgun (WGS) entry which is preliminary data.</text>
</comment>
<evidence type="ECO:0000259" key="8">
    <source>
        <dbReference type="PROSITE" id="PS51352"/>
    </source>
</evidence>
<dbReference type="EMBL" id="JACHOQ010000003">
    <property type="protein sequence ID" value="MBB5740053.1"/>
    <property type="molecule type" value="Genomic_DNA"/>
</dbReference>
<dbReference type="CDD" id="cd02953">
    <property type="entry name" value="DsbDgamma"/>
    <property type="match status" value="1"/>
</dbReference>
<dbReference type="AlphaFoldDB" id="A0A7W9FA59"/>
<keyword evidence="3 7" id="KW-0812">Transmembrane</keyword>
<organism evidence="9 10">
    <name type="scientific">Brevundimonas aurantiaca</name>
    <dbReference type="NCBI Taxonomy" id="74316"/>
    <lineage>
        <taxon>Bacteria</taxon>
        <taxon>Pseudomonadati</taxon>
        <taxon>Pseudomonadota</taxon>
        <taxon>Alphaproteobacteria</taxon>
        <taxon>Caulobacterales</taxon>
        <taxon>Caulobacteraceae</taxon>
        <taxon>Brevundimonas</taxon>
    </lineage>
</organism>
<dbReference type="InterPro" id="IPR036249">
    <property type="entry name" value="Thioredoxin-like_sf"/>
</dbReference>
<evidence type="ECO:0000313" key="9">
    <source>
        <dbReference type="EMBL" id="MBB5740053.1"/>
    </source>
</evidence>
<keyword evidence="2" id="KW-1003">Cell membrane</keyword>
<keyword evidence="4" id="KW-0201">Cytochrome c-type biogenesis</keyword>
<accession>A0A7W9FA59</accession>
<dbReference type="PANTHER" id="PTHR32234">
    <property type="entry name" value="THIOL:DISULFIDE INTERCHANGE PROTEIN DSBD"/>
    <property type="match status" value="1"/>
</dbReference>
<comment type="subcellular location">
    <subcellularLocation>
        <location evidence="1">Cell membrane</location>
        <topology evidence="1">Multi-pass membrane protein</topology>
    </subcellularLocation>
</comment>
<dbReference type="PROSITE" id="PS51352">
    <property type="entry name" value="THIOREDOXIN_2"/>
    <property type="match status" value="1"/>
</dbReference>
<dbReference type="RefSeq" id="WP_183216451.1">
    <property type="nucleotide sequence ID" value="NZ_CAJFZW010000007.1"/>
</dbReference>
<keyword evidence="6 7" id="KW-0472">Membrane</keyword>
<evidence type="ECO:0000313" key="10">
    <source>
        <dbReference type="Proteomes" id="UP000527324"/>
    </source>
</evidence>
<feature type="domain" description="Thioredoxin" evidence="8">
    <location>
        <begin position="612"/>
        <end position="742"/>
    </location>
</feature>
<evidence type="ECO:0000256" key="3">
    <source>
        <dbReference type="ARBA" id="ARBA00022692"/>
    </source>
</evidence>
<dbReference type="InterPro" id="IPR028250">
    <property type="entry name" value="DsbDN"/>
</dbReference>
<dbReference type="InterPro" id="IPR013766">
    <property type="entry name" value="Thioredoxin_domain"/>
</dbReference>
<dbReference type="GO" id="GO:0047134">
    <property type="term" value="F:protein-disulfide reductase [NAD(P)H] activity"/>
    <property type="evidence" value="ECO:0007669"/>
    <property type="project" value="UniProtKB-EC"/>
</dbReference>
<dbReference type="InterPro" id="IPR035671">
    <property type="entry name" value="DsbD_gamma"/>
</dbReference>
<protein>
    <submittedName>
        <fullName evidence="9">Thiol:disulfide interchange protein DsbD</fullName>
        <ecNumber evidence="9">1.8.1.8</ecNumber>
    </submittedName>
</protein>
<dbReference type="GO" id="GO:0045454">
    <property type="term" value="P:cell redox homeostasis"/>
    <property type="evidence" value="ECO:0007669"/>
    <property type="project" value="TreeGrafter"/>
</dbReference>
<reference evidence="9 10" key="1">
    <citation type="submission" date="2020-08" db="EMBL/GenBank/DDBJ databases">
        <title>Genomic Encyclopedia of Type Strains, Phase IV (KMG-IV): sequencing the most valuable type-strain genomes for metagenomic binning, comparative biology and taxonomic classification.</title>
        <authorList>
            <person name="Goeker M."/>
        </authorList>
    </citation>
    <scope>NUCLEOTIDE SEQUENCE [LARGE SCALE GENOMIC DNA]</scope>
    <source>
        <strain evidence="9 10">DSM 4731</strain>
    </source>
</reference>
<evidence type="ECO:0000256" key="4">
    <source>
        <dbReference type="ARBA" id="ARBA00022748"/>
    </source>
</evidence>
<keyword evidence="9" id="KW-0560">Oxidoreductase</keyword>
<dbReference type="GO" id="GO:0005886">
    <property type="term" value="C:plasma membrane"/>
    <property type="evidence" value="ECO:0007669"/>
    <property type="project" value="UniProtKB-SubCell"/>
</dbReference>
<keyword evidence="10" id="KW-1185">Reference proteome</keyword>
<feature type="transmembrane region" description="Helical" evidence="7">
    <location>
        <begin position="384"/>
        <end position="403"/>
    </location>
</feature>
<feature type="transmembrane region" description="Helical" evidence="7">
    <location>
        <begin position="423"/>
        <end position="443"/>
    </location>
</feature>
<evidence type="ECO:0000256" key="5">
    <source>
        <dbReference type="ARBA" id="ARBA00022989"/>
    </source>
</evidence>
<dbReference type="Pfam" id="PF02683">
    <property type="entry name" value="DsbD_TM"/>
    <property type="match status" value="1"/>
</dbReference>
<feature type="transmembrane region" description="Helical" evidence="7">
    <location>
        <begin position="342"/>
        <end position="363"/>
    </location>
</feature>
<dbReference type="GO" id="GO:0017004">
    <property type="term" value="P:cytochrome complex assembly"/>
    <property type="evidence" value="ECO:0007669"/>
    <property type="project" value="UniProtKB-KW"/>
</dbReference>
<dbReference type="EC" id="1.8.1.8" evidence="9"/>
<feature type="transmembrane region" description="Helical" evidence="7">
    <location>
        <begin position="497"/>
        <end position="518"/>
    </location>
</feature>
<sequence>MRLLFSILFKAGRLRDGSRVGVRLLLVLNLGLLLGLASPALAQVRSQAPVETGAQGEENIRAELIPLTRWAAPGSTAVVAVRQQIAEGWHTYWRNPGDSGGPTTLNWRLPPGVEAGDIVWPLPTRQRLMSLVNYGYSGEVYLPVPIEIPASARPGTTLPLVADALFLVCSDQMCVPVQMSLRLDLPIREGAPPLDPDHGRALQAVLEAAPRPAGIEARAALENGVLTLSAAGGPLAEIMGRAPGVTQAYFYPYDSSVIDHAAAQSGQAGPRGLSLTLTPGAGLKAHGLTRPVSGVLATDAGAWEITARPGPPLPGTAGGAALSGEAAPPAEGTGAGLILQSILFAFVGGLILNLMPCVFPILAMKAAALAASAHQAGEARRDGLLFLAGVLSSFLVLAGVLLILRAGGEAIGWGFQLQSPAVIAGLALLMLGVGLNLSGVFHVGAGLQGAGAGPLSRLPGGVGAFFTGVLAVVVAAPCTAPFMAAALGAALLAPWPAALAIFLMLGLGLALPYVAISLSPGLLRRFPRPGPWMERLKALLAFPMYGAALWLVWVFSRQTGPDALALVLAAGLMLAFGLWLSGMNQARRAQGGTAVVSAVAATLALLFAVGFAGLAATRPPSAAAAGTGSLTAAHWSAEAVRAAQAAGRPVLVNFTADWCVTCKINERAALSSPRVAEALKASNTLYLVGDWTRRDDAISRELERHGRSGVPLYLFYPAAGGEPRILPQLLTEGVVVEALTGR</sequence>
<keyword evidence="5 7" id="KW-1133">Transmembrane helix</keyword>
<dbReference type="Pfam" id="PF11412">
    <property type="entry name" value="DsbD_N"/>
    <property type="match status" value="1"/>
</dbReference>
<dbReference type="Gene3D" id="3.40.30.10">
    <property type="entry name" value="Glutaredoxin"/>
    <property type="match status" value="1"/>
</dbReference>
<evidence type="ECO:0000256" key="6">
    <source>
        <dbReference type="ARBA" id="ARBA00023136"/>
    </source>
</evidence>
<evidence type="ECO:0000256" key="7">
    <source>
        <dbReference type="SAM" id="Phobius"/>
    </source>
</evidence>
<feature type="transmembrane region" description="Helical" evidence="7">
    <location>
        <begin position="464"/>
        <end position="491"/>
    </location>
</feature>
<feature type="transmembrane region" description="Helical" evidence="7">
    <location>
        <begin position="538"/>
        <end position="557"/>
    </location>
</feature>
<dbReference type="Pfam" id="PF13899">
    <property type="entry name" value="Thioredoxin_7"/>
    <property type="match status" value="1"/>
</dbReference>
<evidence type="ECO:0000256" key="1">
    <source>
        <dbReference type="ARBA" id="ARBA00004651"/>
    </source>
</evidence>
<name>A0A7W9FA59_9CAUL</name>
<dbReference type="InterPro" id="IPR003834">
    <property type="entry name" value="Cyt_c_assmbl_TM_dom"/>
</dbReference>